<evidence type="ECO:0000313" key="1">
    <source>
        <dbReference type="EMBL" id="CAG9771475.1"/>
    </source>
</evidence>
<dbReference type="Proteomes" id="UP001152799">
    <property type="component" value="Chromosome 7"/>
</dbReference>
<name>A0A9N9QMC1_9CUCU</name>
<sequence>MSGETFFVRLSVLQLTQLSHGWIPRSGQLHADPSPRFCGHCSYSAPLFIMRTAL</sequence>
<dbReference type="EMBL" id="OU892283">
    <property type="protein sequence ID" value="CAG9771475.1"/>
    <property type="molecule type" value="Genomic_DNA"/>
</dbReference>
<evidence type="ECO:0000313" key="2">
    <source>
        <dbReference type="Proteomes" id="UP001152799"/>
    </source>
</evidence>
<organism evidence="1 2">
    <name type="scientific">Ceutorhynchus assimilis</name>
    <name type="common">cabbage seed weevil</name>
    <dbReference type="NCBI Taxonomy" id="467358"/>
    <lineage>
        <taxon>Eukaryota</taxon>
        <taxon>Metazoa</taxon>
        <taxon>Ecdysozoa</taxon>
        <taxon>Arthropoda</taxon>
        <taxon>Hexapoda</taxon>
        <taxon>Insecta</taxon>
        <taxon>Pterygota</taxon>
        <taxon>Neoptera</taxon>
        <taxon>Endopterygota</taxon>
        <taxon>Coleoptera</taxon>
        <taxon>Polyphaga</taxon>
        <taxon>Cucujiformia</taxon>
        <taxon>Curculionidae</taxon>
        <taxon>Ceutorhynchinae</taxon>
        <taxon>Ceutorhynchus</taxon>
    </lineage>
</organism>
<keyword evidence="2" id="KW-1185">Reference proteome</keyword>
<proteinExistence type="predicted"/>
<accession>A0A9N9QMC1</accession>
<protein>
    <submittedName>
        <fullName evidence="1">Uncharacterized protein</fullName>
    </submittedName>
</protein>
<reference evidence="1" key="1">
    <citation type="submission" date="2022-01" db="EMBL/GenBank/DDBJ databases">
        <authorList>
            <person name="King R."/>
        </authorList>
    </citation>
    <scope>NUCLEOTIDE SEQUENCE</scope>
</reference>
<gene>
    <name evidence="1" type="ORF">CEUTPL_LOCUS11907</name>
</gene>
<dbReference type="AlphaFoldDB" id="A0A9N9QMC1"/>